<feature type="domain" description="CAAX prenyl protease 2/Lysostaphin resistance protein A-like" evidence="2">
    <location>
        <begin position="167"/>
        <end position="253"/>
    </location>
</feature>
<proteinExistence type="predicted"/>
<reference evidence="3 4" key="1">
    <citation type="journal article" date="2020" name="Nature">
        <title>Isolation of an archaeon at the prokaryote-eukaryote interface.</title>
        <authorList>
            <person name="Imachi H."/>
            <person name="Nobu M.K."/>
            <person name="Nakahara N."/>
            <person name="Morono Y."/>
            <person name="Ogawara M."/>
            <person name="Takaki Y."/>
            <person name="Takano Y."/>
            <person name="Uematsu K."/>
            <person name="Ikuta T."/>
            <person name="Ito M."/>
            <person name="Matsui Y."/>
            <person name="Miyazaki M."/>
            <person name="Murata K."/>
            <person name="Saito Y."/>
            <person name="Sakai S."/>
            <person name="Song C."/>
            <person name="Tasumi E."/>
            <person name="Yamanaka Y."/>
            <person name="Yamaguchi T."/>
            <person name="Kamagata Y."/>
            <person name="Tamaki H."/>
            <person name="Takai K."/>
        </authorList>
    </citation>
    <scope>NUCLEOTIDE SEQUENCE [LARGE SCALE GENOMIC DNA]</scope>
    <source>
        <strain evidence="3 4">MK-D1</strain>
    </source>
</reference>
<organism evidence="3 4">
    <name type="scientific">Promethearchaeum syntrophicum</name>
    <dbReference type="NCBI Taxonomy" id="2594042"/>
    <lineage>
        <taxon>Archaea</taxon>
        <taxon>Promethearchaeati</taxon>
        <taxon>Promethearchaeota</taxon>
        <taxon>Promethearchaeia</taxon>
        <taxon>Promethearchaeales</taxon>
        <taxon>Promethearchaeaceae</taxon>
        <taxon>Promethearchaeum</taxon>
    </lineage>
</organism>
<feature type="transmembrane region" description="Helical" evidence="1">
    <location>
        <begin position="20"/>
        <end position="40"/>
    </location>
</feature>
<dbReference type="EMBL" id="CP042905">
    <property type="protein sequence ID" value="QEE16980.1"/>
    <property type="molecule type" value="Genomic_DNA"/>
</dbReference>
<accession>A0A5B9DDW2</accession>
<dbReference type="KEGG" id="psyt:DSAG12_02811"/>
<feature type="transmembrane region" description="Helical" evidence="1">
    <location>
        <begin position="198"/>
        <end position="214"/>
    </location>
</feature>
<feature type="transmembrane region" description="Helical" evidence="1">
    <location>
        <begin position="164"/>
        <end position="186"/>
    </location>
</feature>
<keyword evidence="1" id="KW-0812">Transmembrane</keyword>
<dbReference type="GO" id="GO:0004175">
    <property type="term" value="F:endopeptidase activity"/>
    <property type="evidence" value="ECO:0007669"/>
    <property type="project" value="UniProtKB-ARBA"/>
</dbReference>
<dbReference type="GO" id="GO:0080120">
    <property type="term" value="P:CAAX-box protein maturation"/>
    <property type="evidence" value="ECO:0007669"/>
    <property type="project" value="UniProtKB-ARBA"/>
</dbReference>
<feature type="transmembrane region" description="Helical" evidence="1">
    <location>
        <begin position="248"/>
        <end position="264"/>
    </location>
</feature>
<feature type="transmembrane region" description="Helical" evidence="1">
    <location>
        <begin position="52"/>
        <end position="73"/>
    </location>
</feature>
<dbReference type="RefSeq" id="WP_147663904.1">
    <property type="nucleotide sequence ID" value="NZ_CP042905.2"/>
</dbReference>
<dbReference type="InterPro" id="IPR003675">
    <property type="entry name" value="Rce1/LyrA-like_dom"/>
</dbReference>
<dbReference type="OrthoDB" id="387134at2157"/>
<keyword evidence="1" id="KW-1133">Transmembrane helix</keyword>
<feature type="transmembrane region" description="Helical" evidence="1">
    <location>
        <begin position="106"/>
        <end position="124"/>
    </location>
</feature>
<evidence type="ECO:0000313" key="3">
    <source>
        <dbReference type="EMBL" id="QEE16980.1"/>
    </source>
</evidence>
<dbReference type="Proteomes" id="UP000321408">
    <property type="component" value="Chromosome"/>
</dbReference>
<evidence type="ECO:0000259" key="2">
    <source>
        <dbReference type="Pfam" id="PF02517"/>
    </source>
</evidence>
<feature type="transmembrane region" description="Helical" evidence="1">
    <location>
        <begin position="220"/>
        <end position="236"/>
    </location>
</feature>
<gene>
    <name evidence="3" type="ORF">DSAG12_02811</name>
</gene>
<dbReference type="GeneID" id="41330791"/>
<dbReference type="AlphaFoldDB" id="A0A5B9DDW2"/>
<keyword evidence="4" id="KW-1185">Reference proteome</keyword>
<dbReference type="Pfam" id="PF02517">
    <property type="entry name" value="Rce1-like"/>
    <property type="match status" value="1"/>
</dbReference>
<keyword evidence="1" id="KW-0472">Membrane</keyword>
<evidence type="ECO:0000313" key="4">
    <source>
        <dbReference type="Proteomes" id="UP000321408"/>
    </source>
</evidence>
<protein>
    <submittedName>
        <fullName evidence="3">Lysostaphin resistance A-like protein</fullName>
    </submittedName>
</protein>
<reference evidence="3 4" key="2">
    <citation type="journal article" date="2024" name="Int. J. Syst. Evol. Microbiol.">
        <title>Promethearchaeum syntrophicum gen. nov., sp. nov., an anaerobic, obligately syntrophic archaeon, the first isolate of the lineage 'Asgard' archaea, and proposal of the new archaeal phylum Promethearchaeota phyl. nov. and kingdom Promethearchaeati regn. nov.</title>
        <authorList>
            <person name="Imachi H."/>
            <person name="Nobu M.K."/>
            <person name="Kato S."/>
            <person name="Takaki Y."/>
            <person name="Miyazaki M."/>
            <person name="Miyata M."/>
            <person name="Ogawara M."/>
            <person name="Saito Y."/>
            <person name="Sakai S."/>
            <person name="Tahara Y.O."/>
            <person name="Takano Y."/>
            <person name="Tasumi E."/>
            <person name="Uematsu K."/>
            <person name="Yoshimura T."/>
            <person name="Itoh T."/>
            <person name="Ohkuma M."/>
            <person name="Takai K."/>
        </authorList>
    </citation>
    <scope>NUCLEOTIDE SEQUENCE [LARGE SCALE GENOMIC DNA]</scope>
    <source>
        <strain evidence="3 4">MK-D1</strain>
    </source>
</reference>
<name>A0A5B9DDW2_9ARCH</name>
<sequence length="265" mass="30936">MEEKSNKLKLILSNDNHSLWLSILLHLFPGILAALVYFPVAQLFWNNNIPTVLAIHVVLIVILVPLELGIILFSRKKKTDLTENTILKIKLPSIILNTNKNSKEEIILYSFLSLFWAVLILGFVDKQLVVSDWIFQNWFNWLPEFYDMTGVYTNPEQYSTGIRVLVLIFSLIFGAIIGPFIEEIYFRGFLMPRLVKNKWFAPVLNAVLFAFYHLWTPWMMPMRVLAVLPFIFLVWWKKDIKIGIYSHIALNLLGDVIMVIPIFFF</sequence>
<dbReference type="GO" id="GO:0006508">
    <property type="term" value="P:proteolysis"/>
    <property type="evidence" value="ECO:0007669"/>
    <property type="project" value="UniProtKB-KW"/>
</dbReference>
<evidence type="ECO:0000256" key="1">
    <source>
        <dbReference type="SAM" id="Phobius"/>
    </source>
</evidence>